<protein>
    <submittedName>
        <fullName evidence="2">Uncharacterized protein</fullName>
    </submittedName>
</protein>
<keyword evidence="1" id="KW-0472">Membrane</keyword>
<evidence type="ECO:0000256" key="1">
    <source>
        <dbReference type="SAM" id="Phobius"/>
    </source>
</evidence>
<evidence type="ECO:0000313" key="2">
    <source>
        <dbReference type="EMBL" id="MFD1646766.1"/>
    </source>
</evidence>
<feature type="transmembrane region" description="Helical" evidence="1">
    <location>
        <begin position="6"/>
        <end position="22"/>
    </location>
</feature>
<accession>A0ABD6DL39</accession>
<name>A0ABD6DL39_9EURY</name>
<dbReference type="Proteomes" id="UP001597034">
    <property type="component" value="Unassembled WGS sequence"/>
</dbReference>
<keyword evidence="3" id="KW-1185">Reference proteome</keyword>
<dbReference type="EMBL" id="JBHUDO010000003">
    <property type="protein sequence ID" value="MFD1646766.1"/>
    <property type="molecule type" value="Genomic_DNA"/>
</dbReference>
<dbReference type="AlphaFoldDB" id="A0ABD6DL39"/>
<gene>
    <name evidence="2" type="ORF">ACFSBL_13835</name>
</gene>
<feature type="transmembrane region" description="Helical" evidence="1">
    <location>
        <begin position="42"/>
        <end position="62"/>
    </location>
</feature>
<dbReference type="RefSeq" id="WP_256401157.1">
    <property type="nucleotide sequence ID" value="NZ_JANHJR010000003.1"/>
</dbReference>
<comment type="caution">
    <text evidence="2">The sequence shown here is derived from an EMBL/GenBank/DDBJ whole genome shotgun (WGS) entry which is preliminary data.</text>
</comment>
<reference evidence="2 3" key="1">
    <citation type="journal article" date="2019" name="Int. J. Syst. Evol. Microbiol.">
        <title>The Global Catalogue of Microorganisms (GCM) 10K type strain sequencing project: providing services to taxonomists for standard genome sequencing and annotation.</title>
        <authorList>
            <consortium name="The Broad Institute Genomics Platform"/>
            <consortium name="The Broad Institute Genome Sequencing Center for Infectious Disease"/>
            <person name="Wu L."/>
            <person name="Ma J."/>
        </authorList>
    </citation>
    <scope>NUCLEOTIDE SEQUENCE [LARGE SCALE GENOMIC DNA]</scope>
    <source>
        <strain evidence="2 3">CGMCC 1.10390</strain>
    </source>
</reference>
<evidence type="ECO:0000313" key="3">
    <source>
        <dbReference type="Proteomes" id="UP001597034"/>
    </source>
</evidence>
<feature type="transmembrane region" description="Helical" evidence="1">
    <location>
        <begin position="74"/>
        <end position="93"/>
    </location>
</feature>
<keyword evidence="1" id="KW-1133">Transmembrane helix</keyword>
<keyword evidence="1" id="KW-0812">Transmembrane</keyword>
<sequence length="104" mass="11121">MSVPSNWLLVGGLVVASVLALARSERVRQRRGVSPERRRALVVFQSGSALFVVTMVAFENVFGLVSDLGVHPAVRATALLVAMGCTLYGYVLVRTTDRTTTTAG</sequence>
<proteinExistence type="predicted"/>
<organism evidence="2 3">
    <name type="scientific">Haloarchaeobius litoreus</name>
    <dbReference type="NCBI Taxonomy" id="755306"/>
    <lineage>
        <taxon>Archaea</taxon>
        <taxon>Methanobacteriati</taxon>
        <taxon>Methanobacteriota</taxon>
        <taxon>Stenosarchaea group</taxon>
        <taxon>Halobacteria</taxon>
        <taxon>Halobacteriales</taxon>
        <taxon>Halorubellaceae</taxon>
        <taxon>Haloarchaeobius</taxon>
    </lineage>
</organism>